<reference evidence="8 9" key="1">
    <citation type="submission" date="2020-04" db="EMBL/GenBank/DDBJ databases">
        <title>Draft genome of Leeia sp. IMCC25680.</title>
        <authorList>
            <person name="Song J."/>
            <person name="Cho J.-C."/>
        </authorList>
    </citation>
    <scope>NUCLEOTIDE SEQUENCE [LARGE SCALE GENOMIC DNA]</scope>
    <source>
        <strain evidence="8 9">IMCC25680</strain>
    </source>
</reference>
<dbReference type="AlphaFoldDB" id="A0A847S8S7"/>
<evidence type="ECO:0000259" key="7">
    <source>
        <dbReference type="Pfam" id="PF06271"/>
    </source>
</evidence>
<keyword evidence="4 6" id="KW-1133">Transmembrane helix</keyword>
<evidence type="ECO:0000313" key="8">
    <source>
        <dbReference type="EMBL" id="NLR75255.1"/>
    </source>
</evidence>
<evidence type="ECO:0000256" key="6">
    <source>
        <dbReference type="SAM" id="Phobius"/>
    </source>
</evidence>
<evidence type="ECO:0000256" key="2">
    <source>
        <dbReference type="ARBA" id="ARBA00022475"/>
    </source>
</evidence>
<sequence>MLPAESPTLFRRVIAFIYESILLVGILLLVGALYLLVVEQMGAPRELTAKGASPVWRYGLFACMVLVSAWYFGYCWTRTGQTLALKTWRLQVRAAQGRLPSWPQALLRFGLALIGTAFFGVTYVWMLFDRDGSPLHDRLSGTELVELPKV</sequence>
<dbReference type="Pfam" id="PF06271">
    <property type="entry name" value="RDD"/>
    <property type="match status" value="1"/>
</dbReference>
<keyword evidence="5 6" id="KW-0472">Membrane</keyword>
<keyword evidence="3 6" id="KW-0812">Transmembrane</keyword>
<comment type="subcellular location">
    <subcellularLocation>
        <location evidence="1">Cell membrane</location>
        <topology evidence="1">Multi-pass membrane protein</topology>
    </subcellularLocation>
</comment>
<name>A0A847S8S7_9NEIS</name>
<proteinExistence type="predicted"/>
<dbReference type="Proteomes" id="UP000587991">
    <property type="component" value="Unassembled WGS sequence"/>
</dbReference>
<keyword evidence="9" id="KW-1185">Reference proteome</keyword>
<dbReference type="InterPro" id="IPR010432">
    <property type="entry name" value="RDD"/>
</dbReference>
<dbReference type="RefSeq" id="WP_168876799.1">
    <property type="nucleotide sequence ID" value="NZ_JABAIM010000001.1"/>
</dbReference>
<organism evidence="8 9">
    <name type="scientific">Leeia aquatica</name>
    <dbReference type="NCBI Taxonomy" id="2725557"/>
    <lineage>
        <taxon>Bacteria</taxon>
        <taxon>Pseudomonadati</taxon>
        <taxon>Pseudomonadota</taxon>
        <taxon>Betaproteobacteria</taxon>
        <taxon>Neisseriales</taxon>
        <taxon>Leeiaceae</taxon>
        <taxon>Leeia</taxon>
    </lineage>
</organism>
<comment type="caution">
    <text evidence="8">The sequence shown here is derived from an EMBL/GenBank/DDBJ whole genome shotgun (WGS) entry which is preliminary data.</text>
</comment>
<dbReference type="GO" id="GO:0005886">
    <property type="term" value="C:plasma membrane"/>
    <property type="evidence" value="ECO:0007669"/>
    <property type="project" value="UniProtKB-SubCell"/>
</dbReference>
<evidence type="ECO:0000256" key="4">
    <source>
        <dbReference type="ARBA" id="ARBA00022989"/>
    </source>
</evidence>
<evidence type="ECO:0000256" key="1">
    <source>
        <dbReference type="ARBA" id="ARBA00004651"/>
    </source>
</evidence>
<feature type="transmembrane region" description="Helical" evidence="6">
    <location>
        <begin position="55"/>
        <end position="76"/>
    </location>
</feature>
<accession>A0A847S8S7</accession>
<evidence type="ECO:0000313" key="9">
    <source>
        <dbReference type="Proteomes" id="UP000587991"/>
    </source>
</evidence>
<feature type="transmembrane region" description="Helical" evidence="6">
    <location>
        <begin position="106"/>
        <end position="128"/>
    </location>
</feature>
<dbReference type="PANTHER" id="PTHR36115:SF10">
    <property type="entry name" value="RDD DOMAIN-CONTAINING PROTEIN"/>
    <property type="match status" value="1"/>
</dbReference>
<keyword evidence="2" id="KW-1003">Cell membrane</keyword>
<evidence type="ECO:0000256" key="5">
    <source>
        <dbReference type="ARBA" id="ARBA00023136"/>
    </source>
</evidence>
<evidence type="ECO:0000256" key="3">
    <source>
        <dbReference type="ARBA" id="ARBA00022692"/>
    </source>
</evidence>
<feature type="transmembrane region" description="Helical" evidence="6">
    <location>
        <begin position="12"/>
        <end position="35"/>
    </location>
</feature>
<dbReference type="EMBL" id="JABAIM010000001">
    <property type="protein sequence ID" value="NLR75255.1"/>
    <property type="molecule type" value="Genomic_DNA"/>
</dbReference>
<dbReference type="InterPro" id="IPR051791">
    <property type="entry name" value="Pra-immunoreactive"/>
</dbReference>
<feature type="domain" description="RDD" evidence="7">
    <location>
        <begin position="7"/>
        <end position="141"/>
    </location>
</feature>
<protein>
    <submittedName>
        <fullName evidence="8">RDD family protein</fullName>
    </submittedName>
</protein>
<dbReference type="PANTHER" id="PTHR36115">
    <property type="entry name" value="PROLINE-RICH ANTIGEN HOMOLOG-RELATED"/>
    <property type="match status" value="1"/>
</dbReference>
<gene>
    <name evidence="8" type="ORF">HF682_08795</name>
</gene>